<dbReference type="GO" id="GO:0000981">
    <property type="term" value="F:DNA-binding transcription factor activity, RNA polymerase II-specific"/>
    <property type="evidence" value="ECO:0007669"/>
    <property type="project" value="InterPro"/>
</dbReference>
<evidence type="ECO:0000259" key="2">
    <source>
        <dbReference type="PROSITE" id="PS50048"/>
    </source>
</evidence>
<keyword evidence="4" id="KW-1185">Reference proteome</keyword>
<protein>
    <recommendedName>
        <fullName evidence="2">Zn(2)-C6 fungal-type domain-containing protein</fullName>
    </recommendedName>
</protein>
<feature type="domain" description="Zn(2)-C6 fungal-type" evidence="2">
    <location>
        <begin position="27"/>
        <end position="59"/>
    </location>
</feature>
<dbReference type="GO" id="GO:0008270">
    <property type="term" value="F:zinc ion binding"/>
    <property type="evidence" value="ECO:0007669"/>
    <property type="project" value="InterPro"/>
</dbReference>
<dbReference type="OMA" id="TSCDHCR"/>
<dbReference type="PANTHER" id="PTHR47783">
    <property type="entry name" value="ZN(II)2CYS6 TRANSCRIPTION FACTOR (EUROFUNG)-RELATED"/>
    <property type="match status" value="1"/>
</dbReference>
<proteinExistence type="predicted"/>
<dbReference type="SUPFAM" id="SSF57701">
    <property type="entry name" value="Zn2/Cys6 DNA-binding domain"/>
    <property type="match status" value="1"/>
</dbReference>
<evidence type="ECO:0000313" key="3">
    <source>
        <dbReference type="EMBL" id="KJA20789.1"/>
    </source>
</evidence>
<evidence type="ECO:0000256" key="1">
    <source>
        <dbReference type="SAM" id="MobiDB-lite"/>
    </source>
</evidence>
<sequence>MEDSFQFIIESPQHNQGHKKRPRLVTSCDNCRLKKIKCLQPSPEAKCEACKAAKIQCRFRDRERYFAERSRAIAGPNSGVPESTTDAFSIASGSSSPSNGPRSNSHSPKASGMVSPEIEGARYYPPDSRHHMGGGHTQSSSMSSFDSIRTGPNVPYNYAAAAPSPTMLHYPASNSRPNAYSQHHEDTRSMQLFDPQNSERPHPSLMTHFIQVFFEKYGSDFSFLSYQEAISDFWEQRMSLIVANSIAAIAVKHSNLTDLTVRDLYNIAERYIDIAKHLVNSVAHIPSLDTLHGMMLICWLESLNRRLPGFRTYYTMAVKMSQDLGLQGNIDLYPNNEYERNRRRTTVDGMVQLHNAANSYN</sequence>
<gene>
    <name evidence="3" type="ORF">HYPSUDRAFT_779097</name>
</gene>
<name>A0A0D2NPT6_HYPSF</name>
<dbReference type="PROSITE" id="PS00463">
    <property type="entry name" value="ZN2_CY6_FUNGAL_1"/>
    <property type="match status" value="1"/>
</dbReference>
<dbReference type="Pfam" id="PF00172">
    <property type="entry name" value="Zn_clus"/>
    <property type="match status" value="1"/>
</dbReference>
<dbReference type="SMART" id="SM00066">
    <property type="entry name" value="GAL4"/>
    <property type="match status" value="1"/>
</dbReference>
<dbReference type="AlphaFoldDB" id="A0A0D2NPT6"/>
<feature type="compositionally biased region" description="Polar residues" evidence="1">
    <location>
        <begin position="137"/>
        <end position="147"/>
    </location>
</feature>
<dbReference type="OrthoDB" id="2428527at2759"/>
<feature type="compositionally biased region" description="Low complexity" evidence="1">
    <location>
        <begin position="92"/>
        <end position="108"/>
    </location>
</feature>
<dbReference type="PROSITE" id="PS50048">
    <property type="entry name" value="ZN2_CY6_FUNGAL_2"/>
    <property type="match status" value="1"/>
</dbReference>
<accession>A0A0D2NPT6</accession>
<evidence type="ECO:0000313" key="4">
    <source>
        <dbReference type="Proteomes" id="UP000054270"/>
    </source>
</evidence>
<dbReference type="InterPro" id="IPR001138">
    <property type="entry name" value="Zn2Cys6_DnaBD"/>
</dbReference>
<dbReference type="STRING" id="945553.A0A0D2NPT6"/>
<dbReference type="PANTHER" id="PTHR47783:SF1">
    <property type="entry name" value="ZN(II)2CYS6 TRANSCRIPTION FACTOR (EUROFUNG)"/>
    <property type="match status" value="1"/>
</dbReference>
<dbReference type="CDD" id="cd00067">
    <property type="entry name" value="GAL4"/>
    <property type="match status" value="1"/>
</dbReference>
<dbReference type="Proteomes" id="UP000054270">
    <property type="component" value="Unassembled WGS sequence"/>
</dbReference>
<dbReference type="Gene3D" id="4.10.240.10">
    <property type="entry name" value="Zn(2)-C6 fungal-type DNA-binding domain"/>
    <property type="match status" value="1"/>
</dbReference>
<reference evidence="4" key="1">
    <citation type="submission" date="2014-04" db="EMBL/GenBank/DDBJ databases">
        <title>Evolutionary Origins and Diversification of the Mycorrhizal Mutualists.</title>
        <authorList>
            <consortium name="DOE Joint Genome Institute"/>
            <consortium name="Mycorrhizal Genomics Consortium"/>
            <person name="Kohler A."/>
            <person name="Kuo A."/>
            <person name="Nagy L.G."/>
            <person name="Floudas D."/>
            <person name="Copeland A."/>
            <person name="Barry K.W."/>
            <person name="Cichocki N."/>
            <person name="Veneault-Fourrey C."/>
            <person name="LaButti K."/>
            <person name="Lindquist E.A."/>
            <person name="Lipzen A."/>
            <person name="Lundell T."/>
            <person name="Morin E."/>
            <person name="Murat C."/>
            <person name="Riley R."/>
            <person name="Ohm R."/>
            <person name="Sun H."/>
            <person name="Tunlid A."/>
            <person name="Henrissat B."/>
            <person name="Grigoriev I.V."/>
            <person name="Hibbett D.S."/>
            <person name="Martin F."/>
        </authorList>
    </citation>
    <scope>NUCLEOTIDE SEQUENCE [LARGE SCALE GENOMIC DNA]</scope>
    <source>
        <strain evidence="4">FD-334 SS-4</strain>
    </source>
</reference>
<feature type="region of interest" description="Disordered" evidence="1">
    <location>
        <begin position="74"/>
        <end position="147"/>
    </location>
</feature>
<organism evidence="3 4">
    <name type="scientific">Hypholoma sublateritium (strain FD-334 SS-4)</name>
    <dbReference type="NCBI Taxonomy" id="945553"/>
    <lineage>
        <taxon>Eukaryota</taxon>
        <taxon>Fungi</taxon>
        <taxon>Dikarya</taxon>
        <taxon>Basidiomycota</taxon>
        <taxon>Agaricomycotina</taxon>
        <taxon>Agaricomycetes</taxon>
        <taxon>Agaricomycetidae</taxon>
        <taxon>Agaricales</taxon>
        <taxon>Agaricineae</taxon>
        <taxon>Strophariaceae</taxon>
        <taxon>Hypholoma</taxon>
    </lineage>
</organism>
<dbReference type="EMBL" id="KN817564">
    <property type="protein sequence ID" value="KJA20789.1"/>
    <property type="molecule type" value="Genomic_DNA"/>
</dbReference>
<dbReference type="InterPro" id="IPR036864">
    <property type="entry name" value="Zn2-C6_fun-type_DNA-bd_sf"/>
</dbReference>
<dbReference type="CDD" id="cd12148">
    <property type="entry name" value="fungal_TF_MHR"/>
    <property type="match status" value="1"/>
</dbReference>